<sequence length="300" mass="32535">MSTPSLLIAKRPVLLSLTVFCQAIVLSTLTGQVLANSDLPELYKTNKAAVNKKSLAGAYQYHKKSVKVADLTQAFKNRIEIKFSQASHIRLKQGVLSTDNAQAQADIEKLTQLLATTQRYALVRMHDVSDEALDTLKAQGEANTGTELPDLKTWFFIVVDVSSEQALALLINQLNELSIVDYAAASKLPAPAPGMDAAEAAAFKQYWQQHDTVPWPAASQERSKVVPASPPSLPNTTKPPTPHSNLTPPAPSDYVALQDYREAAPIGIDMDYVNGLYYALPVGIGRIAMLNLVGILATKI</sequence>
<organism evidence="2 3">
    <name type="scientific">Methylocucumis oryzae</name>
    <dbReference type="NCBI Taxonomy" id="1632867"/>
    <lineage>
        <taxon>Bacteria</taxon>
        <taxon>Pseudomonadati</taxon>
        <taxon>Pseudomonadota</taxon>
        <taxon>Gammaproteobacteria</taxon>
        <taxon>Methylococcales</taxon>
        <taxon>Methylococcaceae</taxon>
        <taxon>Methylocucumis</taxon>
    </lineage>
</organism>
<protein>
    <submittedName>
        <fullName evidence="2">Uncharacterized protein</fullName>
    </submittedName>
</protein>
<dbReference type="EMBL" id="LAJX01000045">
    <property type="protein sequence ID" value="KJV07359.1"/>
    <property type="molecule type" value="Genomic_DNA"/>
</dbReference>
<evidence type="ECO:0000313" key="3">
    <source>
        <dbReference type="Proteomes" id="UP000033684"/>
    </source>
</evidence>
<feature type="region of interest" description="Disordered" evidence="1">
    <location>
        <begin position="218"/>
        <end position="251"/>
    </location>
</feature>
<evidence type="ECO:0000256" key="1">
    <source>
        <dbReference type="SAM" id="MobiDB-lite"/>
    </source>
</evidence>
<dbReference type="OrthoDB" id="7156301at2"/>
<dbReference type="AlphaFoldDB" id="A0A0F3IP46"/>
<reference evidence="3" key="1">
    <citation type="submission" date="2015-03" db="EMBL/GenBank/DDBJ databases">
        <title>Draft genome sequence of a novel methanotroph (Sn10-6) isolated from flooded ricefield rhizosphere in India.</title>
        <authorList>
            <person name="Pandit P.S."/>
            <person name="Pore S.D."/>
            <person name="Arora P."/>
            <person name="Kapse N.G."/>
            <person name="Dhakephalkar P.K."/>
            <person name="Rahalkar M.C."/>
        </authorList>
    </citation>
    <scope>NUCLEOTIDE SEQUENCE [LARGE SCALE GENOMIC DNA]</scope>
    <source>
        <strain evidence="3">Sn10-6</strain>
    </source>
</reference>
<comment type="caution">
    <text evidence="2">The sequence shown here is derived from an EMBL/GenBank/DDBJ whole genome shotgun (WGS) entry which is preliminary data.</text>
</comment>
<name>A0A0F3IP46_9GAMM</name>
<keyword evidence="3" id="KW-1185">Reference proteome</keyword>
<gene>
    <name evidence="2" type="ORF">VZ94_05255</name>
</gene>
<accession>A0A0F3IP46</accession>
<proteinExistence type="predicted"/>
<evidence type="ECO:0000313" key="2">
    <source>
        <dbReference type="EMBL" id="KJV07359.1"/>
    </source>
</evidence>
<dbReference type="RefSeq" id="WP_045778435.1">
    <property type="nucleotide sequence ID" value="NZ_LAJX01000045.1"/>
</dbReference>
<reference evidence="2 3" key="2">
    <citation type="journal article" date="2016" name="Microb. Ecol.">
        <title>Genome Characteristics of a Novel Type I Methanotroph (Sn10-6) Isolated from a Flooded Indian Rice Field.</title>
        <authorList>
            <person name="Rahalkar M.C."/>
            <person name="Pandit P.S."/>
            <person name="Dhakephalkar P.K."/>
            <person name="Pore S."/>
            <person name="Arora P."/>
            <person name="Kapse N."/>
        </authorList>
    </citation>
    <scope>NUCLEOTIDE SEQUENCE [LARGE SCALE GENOMIC DNA]</scope>
    <source>
        <strain evidence="2 3">Sn10-6</strain>
    </source>
</reference>
<dbReference type="Proteomes" id="UP000033684">
    <property type="component" value="Unassembled WGS sequence"/>
</dbReference>
<feature type="compositionally biased region" description="Pro residues" evidence="1">
    <location>
        <begin position="228"/>
        <end position="242"/>
    </location>
</feature>